<evidence type="ECO:0000313" key="6">
    <source>
        <dbReference type="Proteomes" id="UP000778797"/>
    </source>
</evidence>
<dbReference type="InterPro" id="IPR003778">
    <property type="entry name" value="CT_A_B"/>
</dbReference>
<reference evidence="6" key="2">
    <citation type="submission" date="2023-07" db="EMBL/GenBank/DDBJ databases">
        <title>Genome of Winogradskyella sp. E313.</title>
        <authorList>
            <person name="Zhou Y."/>
        </authorList>
    </citation>
    <scope>NUCLEOTIDE SEQUENCE [LARGE SCALE GENOMIC DNA]</scope>
    <source>
        <strain evidence="6">E313</strain>
    </source>
</reference>
<dbReference type="EMBL" id="JAFMPT010000003">
    <property type="protein sequence ID" value="MCC1483669.1"/>
    <property type="molecule type" value="Genomic_DNA"/>
</dbReference>
<evidence type="ECO:0000256" key="3">
    <source>
        <dbReference type="ARBA" id="ARBA00022840"/>
    </source>
</evidence>
<keyword evidence="6" id="KW-1185">Reference proteome</keyword>
<sequence length="282" mass="30961">MIEVVKPGFYSTIQDLGRIAYHDYGVPYSGAMDEQSAKIANALLGNNENNAVLEITMTGPTLKFIKTTAICITGADLSPKLNGNAVSLNKRYTIKPDDILSFGKLNYGFRAYLGVCGGFQTEKVMGSRSMYKNVTEQFITQKGELLPIKDLNTNAATSNASIKIDKTHFNTKSLPVYKGPEFDNLSKTQQKQLLNKTFTVSKDNNRMAYQLEDAIENNLKPIITSLVQPGTVQLPPSGKLIVLMSDGQTAGGYPRVLQLSDSARYSLAQKKTGDTFTFNMSE</sequence>
<organism evidence="5 6">
    <name type="scientific">Winogradskyella immobilis</name>
    <dbReference type="NCBI Taxonomy" id="2816852"/>
    <lineage>
        <taxon>Bacteria</taxon>
        <taxon>Pseudomonadati</taxon>
        <taxon>Bacteroidota</taxon>
        <taxon>Flavobacteriia</taxon>
        <taxon>Flavobacteriales</taxon>
        <taxon>Flavobacteriaceae</taxon>
        <taxon>Winogradskyella</taxon>
    </lineage>
</organism>
<dbReference type="InterPro" id="IPR052708">
    <property type="entry name" value="PxpC"/>
</dbReference>
<evidence type="ECO:0000313" key="5">
    <source>
        <dbReference type="EMBL" id="MCC1483669.1"/>
    </source>
</evidence>
<dbReference type="Pfam" id="PF02626">
    <property type="entry name" value="CT_A_B"/>
    <property type="match status" value="1"/>
</dbReference>
<dbReference type="RefSeq" id="WP_227476118.1">
    <property type="nucleotide sequence ID" value="NZ_JAFMPT010000003.1"/>
</dbReference>
<evidence type="ECO:0000256" key="2">
    <source>
        <dbReference type="ARBA" id="ARBA00022801"/>
    </source>
</evidence>
<accession>A0ABS8EKB7</accession>
<gene>
    <name evidence="5" type="ORF">J1C55_03620</name>
</gene>
<dbReference type="Proteomes" id="UP000778797">
    <property type="component" value="Unassembled WGS sequence"/>
</dbReference>
<keyword evidence="1" id="KW-0547">Nucleotide-binding</keyword>
<name>A0ABS8EKB7_9FLAO</name>
<proteinExistence type="predicted"/>
<evidence type="ECO:0000256" key="1">
    <source>
        <dbReference type="ARBA" id="ARBA00022741"/>
    </source>
</evidence>
<dbReference type="PANTHER" id="PTHR43309:SF5">
    <property type="entry name" value="5-OXOPROLINASE SUBUNIT C"/>
    <property type="match status" value="1"/>
</dbReference>
<dbReference type="PANTHER" id="PTHR43309">
    <property type="entry name" value="5-OXOPROLINASE SUBUNIT C"/>
    <property type="match status" value="1"/>
</dbReference>
<protein>
    <submittedName>
        <fullName evidence="5">Biotin-dependent carboxyltransferase family protein</fullName>
    </submittedName>
</protein>
<reference evidence="6" key="1">
    <citation type="submission" date="2021-03" db="EMBL/GenBank/DDBJ databases">
        <title>Genome of Cognatishimia sp. F0-27.</title>
        <authorList>
            <person name="Ping X."/>
        </authorList>
    </citation>
    <scope>NUCLEOTIDE SEQUENCE [LARGE SCALE GENOMIC DNA]</scope>
    <source>
        <strain evidence="6">E313</strain>
    </source>
</reference>
<dbReference type="SMART" id="SM00797">
    <property type="entry name" value="AHS2"/>
    <property type="match status" value="1"/>
</dbReference>
<dbReference type="Gene3D" id="2.40.100.10">
    <property type="entry name" value="Cyclophilin-like"/>
    <property type="match status" value="1"/>
</dbReference>
<keyword evidence="3" id="KW-0067">ATP-binding</keyword>
<keyword evidence="2" id="KW-0378">Hydrolase</keyword>
<comment type="caution">
    <text evidence="5">The sequence shown here is derived from an EMBL/GenBank/DDBJ whole genome shotgun (WGS) entry which is preliminary data.</text>
</comment>
<feature type="domain" description="Carboxyltransferase" evidence="4">
    <location>
        <begin position="23"/>
        <end position="282"/>
    </location>
</feature>
<evidence type="ECO:0000259" key="4">
    <source>
        <dbReference type="SMART" id="SM00797"/>
    </source>
</evidence>
<dbReference type="InterPro" id="IPR029000">
    <property type="entry name" value="Cyclophilin-like_dom_sf"/>
</dbReference>